<gene>
    <name evidence="1" type="ORF">K2U94_06300</name>
</gene>
<accession>A0ABS9Z4H5</accession>
<evidence type="ECO:0000313" key="1">
    <source>
        <dbReference type="EMBL" id="MCI4682371.1"/>
    </source>
</evidence>
<dbReference type="RefSeq" id="WP_243066388.1">
    <property type="nucleotide sequence ID" value="NZ_JAIVFK010000091.1"/>
</dbReference>
<dbReference type="EMBL" id="JAIVFP010000001">
    <property type="protein sequence ID" value="MCI4682371.1"/>
    <property type="molecule type" value="Genomic_DNA"/>
</dbReference>
<keyword evidence="2" id="KW-1185">Reference proteome</keyword>
<dbReference type="Gene3D" id="3.10.20.560">
    <property type="entry name" value="Phenol hydroxylase"/>
    <property type="match status" value="1"/>
</dbReference>
<evidence type="ECO:0000313" key="2">
    <source>
        <dbReference type="Proteomes" id="UP001139104"/>
    </source>
</evidence>
<protein>
    <submittedName>
        <fullName evidence="1">Phenol hydroxylase subunit P4</fullName>
    </submittedName>
</protein>
<name>A0ABS9Z4H5_9HYPH</name>
<proteinExistence type="predicted"/>
<dbReference type="Proteomes" id="UP001139104">
    <property type="component" value="Unassembled WGS sequence"/>
</dbReference>
<reference evidence="1" key="1">
    <citation type="journal article" date="2022" name="ISME J.">
        <title>Identification of active gaseous-alkane degraders at natural gas seeps.</title>
        <authorList>
            <person name="Farhan Ul Haque M."/>
            <person name="Hernandez M."/>
            <person name="Crombie A.T."/>
            <person name="Murrell J.C."/>
        </authorList>
    </citation>
    <scope>NUCLEOTIDE SEQUENCE</scope>
    <source>
        <strain evidence="1">PC2</strain>
    </source>
</reference>
<organism evidence="1 2">
    <name type="scientific">Candidatus Rhodoblastus alkanivorans</name>
    <dbReference type="NCBI Taxonomy" id="2954117"/>
    <lineage>
        <taxon>Bacteria</taxon>
        <taxon>Pseudomonadati</taxon>
        <taxon>Pseudomonadota</taxon>
        <taxon>Alphaproteobacteria</taxon>
        <taxon>Hyphomicrobiales</taxon>
        <taxon>Rhodoblastaceae</taxon>
        <taxon>Rhodoblastus</taxon>
    </lineage>
</organism>
<dbReference type="InterPro" id="IPR006756">
    <property type="entry name" value="Phenol_hydroxylase"/>
</dbReference>
<comment type="caution">
    <text evidence="1">The sequence shown here is derived from an EMBL/GenBank/DDBJ whole genome shotgun (WGS) entry which is preliminary data.</text>
</comment>
<sequence>MALKAITPDYEKYTENRDLPELYHGNLMIYVHWEHHISFVAAIALPLPPQTPFGAIKEAIGGVYGPHPDWAKIDWSHAIWKIDGKNATPDFDKSIADHGMGHKSLVRFWTPGLDGYHGSLN</sequence>
<dbReference type="InterPro" id="IPR043010">
    <property type="entry name" value="Phenol_hydroxylase_sf"/>
</dbReference>
<dbReference type="Pfam" id="PF04663">
    <property type="entry name" value="Phenol_monoox"/>
    <property type="match status" value="1"/>
</dbReference>